<organism evidence="2 3">
    <name type="scientific">Daphnia pulex</name>
    <name type="common">Water flea</name>
    <dbReference type="NCBI Taxonomy" id="6669"/>
    <lineage>
        <taxon>Eukaryota</taxon>
        <taxon>Metazoa</taxon>
        <taxon>Ecdysozoa</taxon>
        <taxon>Arthropoda</taxon>
        <taxon>Crustacea</taxon>
        <taxon>Branchiopoda</taxon>
        <taxon>Diplostraca</taxon>
        <taxon>Cladocera</taxon>
        <taxon>Anomopoda</taxon>
        <taxon>Daphniidae</taxon>
        <taxon>Daphnia</taxon>
    </lineage>
</organism>
<dbReference type="Proteomes" id="UP000000305">
    <property type="component" value="Unassembled WGS sequence"/>
</dbReference>
<keyword evidence="1" id="KW-0472">Membrane</keyword>
<dbReference type="InterPro" id="IPR053077">
    <property type="entry name" value="MARVEL_domain_protein_3"/>
</dbReference>
<dbReference type="Pfam" id="PF15860">
    <property type="entry name" value="DUF4728"/>
    <property type="match status" value="1"/>
</dbReference>
<dbReference type="InParanoid" id="E9G5A9"/>
<dbReference type="PANTHER" id="PTHR34609:SF17">
    <property type="entry name" value="GEO08273P1-RELATED"/>
    <property type="match status" value="1"/>
</dbReference>
<dbReference type="EMBL" id="GL732532">
    <property type="protein sequence ID" value="EFX85664.1"/>
    <property type="molecule type" value="Genomic_DNA"/>
</dbReference>
<reference evidence="2 3" key="1">
    <citation type="journal article" date="2011" name="Science">
        <title>The ecoresponsive genome of Daphnia pulex.</title>
        <authorList>
            <person name="Colbourne J.K."/>
            <person name="Pfrender M.E."/>
            <person name="Gilbert D."/>
            <person name="Thomas W.K."/>
            <person name="Tucker A."/>
            <person name="Oakley T.H."/>
            <person name="Tokishita S."/>
            <person name="Aerts A."/>
            <person name="Arnold G.J."/>
            <person name="Basu M.K."/>
            <person name="Bauer D.J."/>
            <person name="Caceres C.E."/>
            <person name="Carmel L."/>
            <person name="Casola C."/>
            <person name="Choi J.H."/>
            <person name="Detter J.C."/>
            <person name="Dong Q."/>
            <person name="Dusheyko S."/>
            <person name="Eads B.D."/>
            <person name="Frohlich T."/>
            <person name="Geiler-Samerotte K.A."/>
            <person name="Gerlach D."/>
            <person name="Hatcher P."/>
            <person name="Jogdeo S."/>
            <person name="Krijgsveld J."/>
            <person name="Kriventseva E.V."/>
            <person name="Kultz D."/>
            <person name="Laforsch C."/>
            <person name="Lindquist E."/>
            <person name="Lopez J."/>
            <person name="Manak J.R."/>
            <person name="Muller J."/>
            <person name="Pangilinan J."/>
            <person name="Patwardhan R.P."/>
            <person name="Pitluck S."/>
            <person name="Pritham E.J."/>
            <person name="Rechtsteiner A."/>
            <person name="Rho M."/>
            <person name="Rogozin I.B."/>
            <person name="Sakarya O."/>
            <person name="Salamov A."/>
            <person name="Schaack S."/>
            <person name="Shapiro H."/>
            <person name="Shiga Y."/>
            <person name="Skalitzky C."/>
            <person name="Smith Z."/>
            <person name="Souvorov A."/>
            <person name="Sung W."/>
            <person name="Tang Z."/>
            <person name="Tsuchiya D."/>
            <person name="Tu H."/>
            <person name="Vos H."/>
            <person name="Wang M."/>
            <person name="Wolf Y.I."/>
            <person name="Yamagata H."/>
            <person name="Yamada T."/>
            <person name="Ye Y."/>
            <person name="Shaw J.R."/>
            <person name="Andrews J."/>
            <person name="Crease T.J."/>
            <person name="Tang H."/>
            <person name="Lucas S.M."/>
            <person name="Robertson H.M."/>
            <person name="Bork P."/>
            <person name="Koonin E.V."/>
            <person name="Zdobnov E.M."/>
            <person name="Grigoriev I.V."/>
            <person name="Lynch M."/>
            <person name="Boore J.L."/>
        </authorList>
    </citation>
    <scope>NUCLEOTIDE SEQUENCE [LARGE SCALE GENOMIC DNA]</scope>
</reference>
<dbReference type="PhylomeDB" id="E9G5A9"/>
<evidence type="ECO:0000313" key="2">
    <source>
        <dbReference type="EMBL" id="EFX85664.1"/>
    </source>
</evidence>
<dbReference type="InterPro" id="IPR031720">
    <property type="entry name" value="DUF4728"/>
</dbReference>
<feature type="transmembrane region" description="Helical" evidence="1">
    <location>
        <begin position="92"/>
        <end position="115"/>
    </location>
</feature>
<evidence type="ECO:0000256" key="1">
    <source>
        <dbReference type="SAM" id="Phobius"/>
    </source>
</evidence>
<keyword evidence="1" id="KW-0812">Transmembrane</keyword>
<accession>E9G5A9</accession>
<dbReference type="PANTHER" id="PTHR34609">
    <property type="entry name" value="GEO08273P1-RELATED"/>
    <property type="match status" value="1"/>
</dbReference>
<dbReference type="HOGENOM" id="CLU_1837082_0_0_1"/>
<keyword evidence="3" id="KW-1185">Reference proteome</keyword>
<evidence type="ECO:0000313" key="3">
    <source>
        <dbReference type="Proteomes" id="UP000000305"/>
    </source>
</evidence>
<protein>
    <submittedName>
        <fullName evidence="2">Uncharacterized protein</fullName>
    </submittedName>
</protein>
<name>E9G5A9_DAPPU</name>
<feature type="transmembrane region" description="Helical" evidence="1">
    <location>
        <begin position="19"/>
        <end position="45"/>
    </location>
</feature>
<gene>
    <name evidence="2" type="ORF">DAPPUDRAFT_313798</name>
</gene>
<dbReference type="OrthoDB" id="6622202at2759"/>
<dbReference type="AlphaFoldDB" id="E9G5A9"/>
<keyword evidence="1" id="KW-1133">Transmembrane helix</keyword>
<sequence length="140" mass="15618">MWCDYCHWYSPIRSNSTALVTYCLTGGIIGLVVMISVTIPLLIAASKNSRPGLLLPWLIFNFVTVSLGIGLGLFASIYFMKKKWIQVEGGSVSLAVTLLGSGLHIYFWLVIYSYYKQLKEQLPPTTGQNKYSQLDSSDKV</sequence>
<feature type="transmembrane region" description="Helical" evidence="1">
    <location>
        <begin position="57"/>
        <end position="80"/>
    </location>
</feature>
<proteinExistence type="predicted"/>
<dbReference type="KEGG" id="dpx:DAPPUDRAFT_313798"/>